<evidence type="ECO:0000256" key="2">
    <source>
        <dbReference type="ARBA" id="ARBA00011255"/>
    </source>
</evidence>
<keyword evidence="8" id="KW-0969">Cilium</keyword>
<keyword evidence="8" id="KW-0282">Flagellum</keyword>
<dbReference type="GO" id="GO:0009424">
    <property type="term" value="C:bacterial-type flagellum hook"/>
    <property type="evidence" value="ECO:0007669"/>
    <property type="project" value="UniProtKB-UniRule"/>
</dbReference>
<dbReference type="InterPro" id="IPR010809">
    <property type="entry name" value="FliD_C"/>
</dbReference>
<dbReference type="InterPro" id="IPR010810">
    <property type="entry name" value="Flagellin_hook_IN_motif"/>
</dbReference>
<dbReference type="RefSeq" id="WP_089684352.1">
    <property type="nucleotide sequence ID" value="NZ_FNES01000004.1"/>
</dbReference>
<proteinExistence type="inferred from homology"/>
<dbReference type="STRING" id="376427.SAMN04487954_104151"/>
<organism evidence="8 9">
    <name type="scientific">Billgrantia gudaonensis</name>
    <dbReference type="NCBI Taxonomy" id="376427"/>
    <lineage>
        <taxon>Bacteria</taxon>
        <taxon>Pseudomonadati</taxon>
        <taxon>Pseudomonadota</taxon>
        <taxon>Gammaproteobacteria</taxon>
        <taxon>Oceanospirillales</taxon>
        <taxon>Halomonadaceae</taxon>
        <taxon>Billgrantia</taxon>
    </lineage>
</organism>
<dbReference type="EMBL" id="FNES01000004">
    <property type="protein sequence ID" value="SDJ34746.1"/>
    <property type="molecule type" value="Genomic_DNA"/>
</dbReference>
<accession>A0A1G8SZU4</accession>
<comment type="function">
    <text evidence="5">Required for morphogenesis and for the elongation of the flagellar filament by facilitating polymerization of the flagellin monomers at the tip of growing filament. Forms a capping structure, which prevents flagellin subunits (transported through the central channel of the flagellum) from leaking out without polymerization at the distal end.</text>
</comment>
<sequence length="454" mass="46956">MASISSLGVGSGLDLNGLLSQLQEAERAKLQPIQQQVQEQEVKISAYGELQSSLSSFQDAASKLSDSSLFQGHNASVTGDAFEAAANSDAATGEYSVTVNDLATAGSLATQRVSDPTAEISSGATDLDLTFEDATLDTTVTIAADSTLEDIRDAVNADSEAAVNASIVNDGEGYRLALMSEDTGQQASITGTNFATVADQATLTDATVAQAGQDASLDVNGIAISSTTNQVEDAIQGVTLNLEQQGSGTLSVARDDDSIREAVTGFVESYNDLKGTAGSLSAFNGEEGEAGALIGDNAVRTIESRLRSDLAAGVSVDGEQSLLSDVGLSMTVDGTLELDEGKLDTALAEDPAAVEAYFAGDETSPGLAGRVTETAEQLTSENGALTTSLDGAENRIDSLNDRYARVEDSIEQTIDRYRTQFSQLDGMVAEMNQTSSYLTQQLSNLGGGQSGGLL</sequence>
<dbReference type="Pfam" id="PF02465">
    <property type="entry name" value="FliD_N"/>
    <property type="match status" value="1"/>
</dbReference>
<dbReference type="PANTHER" id="PTHR30288">
    <property type="entry name" value="FLAGELLAR CAP/ASSEMBLY PROTEIN FLID"/>
    <property type="match status" value="1"/>
</dbReference>
<keyword evidence="3 5" id="KW-0175">Coiled coil</keyword>
<reference evidence="8 9" key="1">
    <citation type="submission" date="2016-10" db="EMBL/GenBank/DDBJ databases">
        <authorList>
            <person name="de Groot N.N."/>
        </authorList>
    </citation>
    <scope>NUCLEOTIDE SEQUENCE [LARGE SCALE GENOMIC DNA]</scope>
    <source>
        <strain evidence="8 9">CGMCC 1.6133</strain>
    </source>
</reference>
<feature type="coiled-coil region" evidence="5">
    <location>
        <begin position="375"/>
        <end position="416"/>
    </location>
</feature>
<dbReference type="Proteomes" id="UP000198525">
    <property type="component" value="Unassembled WGS sequence"/>
</dbReference>
<comment type="similarity">
    <text evidence="1 5">Belongs to the FliD family.</text>
</comment>
<evidence type="ECO:0000313" key="9">
    <source>
        <dbReference type="Proteomes" id="UP000198525"/>
    </source>
</evidence>
<keyword evidence="9" id="KW-1185">Reference proteome</keyword>
<gene>
    <name evidence="8" type="ORF">SAMN04487954_104151</name>
</gene>
<comment type="subunit">
    <text evidence="2 5">Homopentamer.</text>
</comment>
<dbReference type="GO" id="GO:0071973">
    <property type="term" value="P:bacterial-type flagellum-dependent cell motility"/>
    <property type="evidence" value="ECO:0007669"/>
    <property type="project" value="TreeGrafter"/>
</dbReference>
<name>A0A1G8SZU4_9GAMM</name>
<dbReference type="InterPro" id="IPR003481">
    <property type="entry name" value="FliD_N"/>
</dbReference>
<keyword evidence="5" id="KW-0964">Secreted</keyword>
<dbReference type="Pfam" id="PF07195">
    <property type="entry name" value="FliD_C"/>
    <property type="match status" value="1"/>
</dbReference>
<comment type="subcellular location">
    <subcellularLocation>
        <location evidence="5">Secreted</location>
    </subcellularLocation>
    <subcellularLocation>
        <location evidence="5">Bacterial flagellum</location>
    </subcellularLocation>
</comment>
<dbReference type="GO" id="GO:0005576">
    <property type="term" value="C:extracellular region"/>
    <property type="evidence" value="ECO:0007669"/>
    <property type="project" value="UniProtKB-SubCell"/>
</dbReference>
<evidence type="ECO:0000256" key="4">
    <source>
        <dbReference type="ARBA" id="ARBA00023143"/>
    </source>
</evidence>
<dbReference type="Pfam" id="PF07196">
    <property type="entry name" value="Flagellin_IN"/>
    <property type="match status" value="1"/>
</dbReference>
<evidence type="ECO:0000256" key="1">
    <source>
        <dbReference type="ARBA" id="ARBA00009764"/>
    </source>
</evidence>
<keyword evidence="8" id="KW-0966">Cell projection</keyword>
<dbReference type="OrthoDB" id="5980200at2"/>
<dbReference type="PANTHER" id="PTHR30288:SF0">
    <property type="entry name" value="FLAGELLAR HOOK-ASSOCIATED PROTEIN 2"/>
    <property type="match status" value="1"/>
</dbReference>
<dbReference type="GO" id="GO:0007155">
    <property type="term" value="P:cell adhesion"/>
    <property type="evidence" value="ECO:0007669"/>
    <property type="project" value="InterPro"/>
</dbReference>
<protein>
    <recommendedName>
        <fullName evidence="5">Flagellar hook-associated protein 2</fullName>
        <shortName evidence="5">HAP2</shortName>
    </recommendedName>
    <alternativeName>
        <fullName evidence="5">Flagellar cap protein</fullName>
    </alternativeName>
</protein>
<feature type="domain" description="Flagellar hook-associated protein 2 C-terminal" evidence="7">
    <location>
        <begin position="212"/>
        <end position="433"/>
    </location>
</feature>
<evidence type="ECO:0000313" key="8">
    <source>
        <dbReference type="EMBL" id="SDJ34746.1"/>
    </source>
</evidence>
<keyword evidence="4 5" id="KW-0975">Bacterial flagellum</keyword>
<feature type="domain" description="Flagellar hook-associated protein 2 N-terminal" evidence="6">
    <location>
        <begin position="11"/>
        <end position="105"/>
    </location>
</feature>
<evidence type="ECO:0000256" key="3">
    <source>
        <dbReference type="ARBA" id="ARBA00023054"/>
    </source>
</evidence>
<dbReference type="InterPro" id="IPR040026">
    <property type="entry name" value="FliD"/>
</dbReference>
<dbReference type="AlphaFoldDB" id="A0A1G8SZU4"/>
<evidence type="ECO:0000256" key="5">
    <source>
        <dbReference type="RuleBase" id="RU362066"/>
    </source>
</evidence>
<evidence type="ECO:0000259" key="6">
    <source>
        <dbReference type="Pfam" id="PF02465"/>
    </source>
</evidence>
<dbReference type="GO" id="GO:0009421">
    <property type="term" value="C:bacterial-type flagellum filament cap"/>
    <property type="evidence" value="ECO:0007669"/>
    <property type="project" value="InterPro"/>
</dbReference>
<evidence type="ECO:0000259" key="7">
    <source>
        <dbReference type="Pfam" id="PF07195"/>
    </source>
</evidence>